<organism evidence="3 4">
    <name type="scientific">Massiliimalia timonensis</name>
    <dbReference type="NCBI Taxonomy" id="1987501"/>
    <lineage>
        <taxon>Bacteria</taxon>
        <taxon>Bacillati</taxon>
        <taxon>Bacillota</taxon>
        <taxon>Clostridia</taxon>
        <taxon>Eubacteriales</taxon>
        <taxon>Oscillospiraceae</taxon>
        <taxon>Massiliimalia</taxon>
    </lineage>
</organism>
<keyword evidence="4" id="KW-1185">Reference proteome</keyword>
<proteinExistence type="predicted"/>
<feature type="transmembrane region" description="Helical" evidence="1">
    <location>
        <begin position="20"/>
        <end position="40"/>
    </location>
</feature>
<keyword evidence="1" id="KW-1133">Transmembrane helix</keyword>
<dbReference type="InterPro" id="IPR052159">
    <property type="entry name" value="Competence_DNA_uptake"/>
</dbReference>
<dbReference type="RefSeq" id="WP_093988609.1">
    <property type="nucleotide sequence ID" value="NZ_FYDD01000003.1"/>
</dbReference>
<dbReference type="InterPro" id="IPR036866">
    <property type="entry name" value="RibonucZ/Hydroxyglut_hydro"/>
</dbReference>
<dbReference type="AlphaFoldDB" id="A0A8J6NZK8"/>
<name>A0A8J6NZK8_9FIRM</name>
<dbReference type="InterPro" id="IPR035681">
    <property type="entry name" value="ComA-like_MBL"/>
</dbReference>
<gene>
    <name evidence="3" type="ORF">H8702_03580</name>
</gene>
<evidence type="ECO:0000256" key="1">
    <source>
        <dbReference type="SAM" id="Phobius"/>
    </source>
</evidence>
<dbReference type="Proteomes" id="UP000632659">
    <property type="component" value="Unassembled WGS sequence"/>
</dbReference>
<feature type="domain" description="Metallo-beta-lactamase" evidence="2">
    <location>
        <begin position="83"/>
        <end position="279"/>
    </location>
</feature>
<comment type="caution">
    <text evidence="3">The sequence shown here is derived from an EMBL/GenBank/DDBJ whole genome shotgun (WGS) entry which is preliminary data.</text>
</comment>
<evidence type="ECO:0000313" key="4">
    <source>
        <dbReference type="Proteomes" id="UP000632659"/>
    </source>
</evidence>
<dbReference type="Gene3D" id="3.60.15.10">
    <property type="entry name" value="Ribonuclease Z/Hydroxyacylglutathione hydrolase-like"/>
    <property type="match status" value="1"/>
</dbReference>
<sequence length="325" mass="35848">MAKRRYQKRKRKQKTSLKAFYSFLAIVACFFAAITVNTYAPFTRSLPTWEQIRAEVGSMLEDASYPQGYVDGEVTVHYIDVGQGNCTLIRTKEHAVLIDAGENDQGETVVSYLKGQGIKKIDYAIATHPHSDHIGGLDVVIREIPTENIIMPKLKKSLIPTTRTYEDLLTAIQENNVNVITAKVGEQYEIDGGILTILGPAGDFNDLNNISVGARFSYGDVAFLSTGDMEEQAEEALLNTGERLSADVFSAGHHGSDTANSEAFLKAVGAEYFVVQCGYQNQYGHPHKEILRRMEQLGGEILRTDVSGTIVFSTDGTQLDLQTEK</sequence>
<dbReference type="PROSITE" id="PS51257">
    <property type="entry name" value="PROKAR_LIPOPROTEIN"/>
    <property type="match status" value="1"/>
</dbReference>
<accession>A0A8J6NZK8</accession>
<dbReference type="SMART" id="SM00849">
    <property type="entry name" value="Lactamase_B"/>
    <property type="match status" value="1"/>
</dbReference>
<dbReference type="CDD" id="cd07731">
    <property type="entry name" value="ComA-like_MBL-fold"/>
    <property type="match status" value="1"/>
</dbReference>
<evidence type="ECO:0000259" key="2">
    <source>
        <dbReference type="SMART" id="SM00849"/>
    </source>
</evidence>
<dbReference type="PANTHER" id="PTHR30619">
    <property type="entry name" value="DNA INTERNALIZATION/COMPETENCE PROTEIN COMEC/REC2"/>
    <property type="match status" value="1"/>
</dbReference>
<keyword evidence="1" id="KW-0812">Transmembrane</keyword>
<dbReference type="SUPFAM" id="SSF56281">
    <property type="entry name" value="Metallo-hydrolase/oxidoreductase"/>
    <property type="match status" value="1"/>
</dbReference>
<protein>
    <submittedName>
        <fullName evidence="3">MBL fold metallo-hydrolase</fullName>
    </submittedName>
</protein>
<keyword evidence="1" id="KW-0472">Membrane</keyword>
<reference evidence="3" key="1">
    <citation type="submission" date="2020-08" db="EMBL/GenBank/DDBJ databases">
        <title>Genome public.</title>
        <authorList>
            <person name="Liu C."/>
            <person name="Sun Q."/>
        </authorList>
    </citation>
    <scope>NUCLEOTIDE SEQUENCE</scope>
    <source>
        <strain evidence="3">NSJ-15</strain>
    </source>
</reference>
<dbReference type="OrthoDB" id="9761531at2"/>
<dbReference type="EMBL" id="JACRTL010000001">
    <property type="protein sequence ID" value="MBC8610206.1"/>
    <property type="molecule type" value="Genomic_DNA"/>
</dbReference>
<evidence type="ECO:0000313" key="3">
    <source>
        <dbReference type="EMBL" id="MBC8610206.1"/>
    </source>
</evidence>
<dbReference type="InterPro" id="IPR001279">
    <property type="entry name" value="Metallo-B-lactamas"/>
</dbReference>
<dbReference type="Pfam" id="PF00753">
    <property type="entry name" value="Lactamase_B"/>
    <property type="match status" value="1"/>
</dbReference>
<dbReference type="PANTHER" id="PTHR30619:SF7">
    <property type="entry name" value="BETA-LACTAMASE DOMAIN PROTEIN"/>
    <property type="match status" value="1"/>
</dbReference>